<organism evidence="2 3">
    <name type="scientific">Microbacterium azadirachtae</name>
    <dbReference type="NCBI Taxonomy" id="582680"/>
    <lineage>
        <taxon>Bacteria</taxon>
        <taxon>Bacillati</taxon>
        <taxon>Actinomycetota</taxon>
        <taxon>Actinomycetes</taxon>
        <taxon>Micrococcales</taxon>
        <taxon>Microbacteriaceae</taxon>
        <taxon>Microbacterium</taxon>
    </lineage>
</organism>
<keyword evidence="3" id="KW-1185">Reference proteome</keyword>
<dbReference type="InterPro" id="IPR004360">
    <property type="entry name" value="Glyas_Fos-R_dOase_dom"/>
</dbReference>
<reference evidence="2 3" key="1">
    <citation type="submission" date="2015-02" db="EMBL/GenBank/DDBJ databases">
        <title>Draft genome sequences of ten Microbacterium spp. with emphasis on heavy metal contaminated environments.</title>
        <authorList>
            <person name="Corretto E."/>
        </authorList>
    </citation>
    <scope>NUCLEOTIDE SEQUENCE [LARGE SCALE GENOMIC DNA]</scope>
    <source>
        <strain evidence="2 3">DSM 23848</strain>
    </source>
</reference>
<sequence length="132" mass="13979">MTGLVPYLLFPGTAADALPFYQTIFGGEAVLHTYAEFGRADGPGDAIAHGMLTGGPVALAAADAAPDEDAVHMNGMFFSLLGTADPETLTRWFAQLGDGGRVIDPLQERPWGAHDGTLVDRFGVRWLIGYEG</sequence>
<dbReference type="PANTHER" id="PTHR33990:SF1">
    <property type="entry name" value="PROTEIN YJDN"/>
    <property type="match status" value="1"/>
</dbReference>
<proteinExistence type="predicted"/>
<dbReference type="SUPFAM" id="SSF54593">
    <property type="entry name" value="Glyoxalase/Bleomycin resistance protein/Dihydroxybiphenyl dioxygenase"/>
    <property type="match status" value="1"/>
</dbReference>
<dbReference type="EMBL" id="JYIT01000077">
    <property type="protein sequence ID" value="KJL23269.1"/>
    <property type="molecule type" value="Genomic_DNA"/>
</dbReference>
<protein>
    <recommendedName>
        <fullName evidence="1">Glyoxalase/fosfomycin resistance/dioxygenase domain-containing protein</fullName>
    </recommendedName>
</protein>
<dbReference type="AlphaFoldDB" id="A0A0F0KS26"/>
<dbReference type="Proteomes" id="UP000033448">
    <property type="component" value="Unassembled WGS sequence"/>
</dbReference>
<dbReference type="Gene3D" id="3.10.180.10">
    <property type="entry name" value="2,3-Dihydroxybiphenyl 1,2-Dioxygenase, domain 1"/>
    <property type="match status" value="1"/>
</dbReference>
<evidence type="ECO:0000313" key="3">
    <source>
        <dbReference type="Proteomes" id="UP000033448"/>
    </source>
</evidence>
<evidence type="ECO:0000259" key="1">
    <source>
        <dbReference type="Pfam" id="PF00903"/>
    </source>
</evidence>
<name>A0A0F0KS26_9MICO</name>
<dbReference type="PANTHER" id="PTHR33990">
    <property type="entry name" value="PROTEIN YJDN-RELATED"/>
    <property type="match status" value="1"/>
</dbReference>
<gene>
    <name evidence="2" type="ORF">RL72_02056</name>
</gene>
<accession>A0A0F0KS26</accession>
<dbReference type="PATRIC" id="fig|582680.7.peg.2104"/>
<dbReference type="Pfam" id="PF00903">
    <property type="entry name" value="Glyoxalase"/>
    <property type="match status" value="1"/>
</dbReference>
<dbReference type="OrthoDB" id="9795306at2"/>
<evidence type="ECO:0000313" key="2">
    <source>
        <dbReference type="EMBL" id="KJL23269.1"/>
    </source>
</evidence>
<dbReference type="RefSeq" id="WP_045250740.1">
    <property type="nucleotide sequence ID" value="NZ_CP099706.1"/>
</dbReference>
<feature type="domain" description="Glyoxalase/fosfomycin resistance/dioxygenase" evidence="1">
    <location>
        <begin position="5"/>
        <end position="126"/>
    </location>
</feature>
<comment type="caution">
    <text evidence="2">The sequence shown here is derived from an EMBL/GenBank/DDBJ whole genome shotgun (WGS) entry which is preliminary data.</text>
</comment>
<dbReference type="InterPro" id="IPR029068">
    <property type="entry name" value="Glyas_Bleomycin-R_OHBP_Dase"/>
</dbReference>